<accession>A0A7M2WWP2</accession>
<keyword evidence="1" id="KW-1133">Transmembrane helix</keyword>
<organism evidence="2 3">
    <name type="scientific">Humisphaera borealis</name>
    <dbReference type="NCBI Taxonomy" id="2807512"/>
    <lineage>
        <taxon>Bacteria</taxon>
        <taxon>Pseudomonadati</taxon>
        <taxon>Planctomycetota</taxon>
        <taxon>Phycisphaerae</taxon>
        <taxon>Tepidisphaerales</taxon>
        <taxon>Tepidisphaeraceae</taxon>
        <taxon>Humisphaera</taxon>
    </lineage>
</organism>
<reference evidence="2 3" key="1">
    <citation type="submission" date="2020-10" db="EMBL/GenBank/DDBJ databases">
        <title>Wide distribution of Phycisphaera-like planctomycetes from WD2101 soil group in peatlands and genome analysis of the first cultivated representative.</title>
        <authorList>
            <person name="Dedysh S.N."/>
            <person name="Beletsky A.V."/>
            <person name="Ivanova A."/>
            <person name="Kulichevskaya I.S."/>
            <person name="Suzina N.E."/>
            <person name="Philippov D.A."/>
            <person name="Rakitin A.L."/>
            <person name="Mardanov A.V."/>
            <person name="Ravin N.V."/>
        </authorList>
    </citation>
    <scope>NUCLEOTIDE SEQUENCE [LARGE SCALE GENOMIC DNA]</scope>
    <source>
        <strain evidence="2 3">M1803</strain>
    </source>
</reference>
<evidence type="ECO:0000256" key="1">
    <source>
        <dbReference type="SAM" id="Phobius"/>
    </source>
</evidence>
<evidence type="ECO:0000313" key="3">
    <source>
        <dbReference type="Proteomes" id="UP000593765"/>
    </source>
</evidence>
<dbReference type="KEGG" id="hbs:IPV69_26775"/>
<dbReference type="AlphaFoldDB" id="A0A7M2WWP2"/>
<dbReference type="EMBL" id="CP063458">
    <property type="protein sequence ID" value="QOV89744.1"/>
    <property type="molecule type" value="Genomic_DNA"/>
</dbReference>
<evidence type="ECO:0000313" key="2">
    <source>
        <dbReference type="EMBL" id="QOV89744.1"/>
    </source>
</evidence>
<gene>
    <name evidence="2" type="ORF">IPV69_26775</name>
</gene>
<keyword evidence="3" id="KW-1185">Reference proteome</keyword>
<dbReference type="RefSeq" id="WP_206292803.1">
    <property type="nucleotide sequence ID" value="NZ_CP063458.1"/>
</dbReference>
<keyword evidence="1" id="KW-0472">Membrane</keyword>
<name>A0A7M2WWP2_9BACT</name>
<keyword evidence="1" id="KW-0812">Transmembrane</keyword>
<protein>
    <submittedName>
        <fullName evidence="2">Uncharacterized protein</fullName>
    </submittedName>
</protein>
<proteinExistence type="predicted"/>
<sequence>MNALQLVGPLMGAAGMLVALALARFGTDDLVKPSATFGLVAAALGLFLYIAGRVAAGPAEKPIRRTPTIKGPGRFRVSGVTRTTQADAEILVEAASESNARVKAELKGMVVTAIERDFGI</sequence>
<dbReference type="Proteomes" id="UP000593765">
    <property type="component" value="Chromosome"/>
</dbReference>
<feature type="transmembrane region" description="Helical" evidence="1">
    <location>
        <begin position="33"/>
        <end position="56"/>
    </location>
</feature>